<feature type="region of interest" description="Disordered" evidence="13">
    <location>
        <begin position="564"/>
        <end position="586"/>
    </location>
</feature>
<feature type="domain" description="Ribophorin II N-terminal" evidence="14">
    <location>
        <begin position="33"/>
        <end position="266"/>
    </location>
</feature>
<comment type="subunit">
    <text evidence="11">Component of the oligosaccharyltransferase (OST) complex. OST exists in two different complex forms which contain common core subunits RPN1, RPN2, OST48, OST4, DAD1 and TMEM258, either STT3A or STT3B as catalytic subunits, and form-specific accessory subunits. STT3A complex assembly occurs through the formation of 3 subcomplexes. Subcomplex 1 contains RPN1 and TMEM258, subcomplex 2 contains the STT3A-specific subunits STT3A, DC2/OSTC, and KCP2 as well as the core subunit OST4, and subcomplex 3 contains RPN2, DAD1, and OST48. The STT3A complex can form stable complexes with the Sec61 complex or with both the Sec61 and TRAP complexes. Interacts with DDI2. Interacts with TMEM35A/NACHO.</text>
</comment>
<evidence type="ECO:0000256" key="7">
    <source>
        <dbReference type="ARBA" id="ARBA00022729"/>
    </source>
</evidence>
<sequence length="690" mass="75482">MSTLFGLLVLLVLVASSAPEGKKQPQALPVGALNDLDKQHFFKVFDGLDKESVKEVHYAVLGNAAFGRETAGISCSFISTFFDSDDLELQYHALSVASMIKGCNPKISKTDQLTDALKKESLTIDQLFYILSSAAAAKVKVDKSAVLKLLTNFSEKGKDPTHLSTLLASAVISGGTAKELESFAPLVKKLVEQADEADGTKLFFERGAYTTAFAVESIFRFAVATQKAPELTEQQLIKFANFLYGRRRAHHIRTASRVASVLKVLSSNAFMTPVVVYGKSKNERAGVSGILVPESRVVQLRVYNLLGAPVDAVSLQAGGLYRESPSSEPLLIGPSSHGDFKQDKDGLFVLDLKAKAPSISHGRYALAVTVSQSQKKTGATLVGLTDVRIPLRVVSPVKIEDAQFKLSDASKTIIDSPVQFPGMLSPEAARSAKDAAVRMQHNSRLRFRFTLVDAVTGDKFSPHQVFMQLTHNATLQSVTYLCKQSTIDQSYSFTLDVDGAAGDFGHVSGLYAMELIVGDFLLTKPVVWHITDVDLRLPLDADRLVGKMGEDVARLTVASVSGRKRAAPPHPLIGEGPRPARPELEHTFKQPEPRPSDFLAYTFTALCCVPFVVLLLMWPIIGANLRNFSCSLSAVVFHIGLGGIFALYLLYWFKLNMFTTLRYLLFIGVVTFLSGNRLLRHLVNRRRKAE</sequence>
<comment type="similarity">
    <text evidence="4 12">Belongs to the SWP1 family.</text>
</comment>
<evidence type="ECO:0000256" key="11">
    <source>
        <dbReference type="ARBA" id="ARBA00046750"/>
    </source>
</evidence>
<dbReference type="InterPro" id="IPR056790">
    <property type="entry name" value="Ribophorin_II_C"/>
</dbReference>
<evidence type="ECO:0000256" key="4">
    <source>
        <dbReference type="ARBA" id="ARBA00009038"/>
    </source>
</evidence>
<evidence type="ECO:0000256" key="10">
    <source>
        <dbReference type="ARBA" id="ARBA00023136"/>
    </source>
</evidence>
<keyword evidence="9 12" id="KW-1133">Transmembrane helix</keyword>
<protein>
    <recommendedName>
        <fullName evidence="5 12">Dolichyl-diphosphooligosaccharide--protein glycosyltransferase subunit 2</fullName>
    </recommendedName>
    <alternativeName>
        <fullName evidence="12">Ribophorin-2</fullName>
    </alternativeName>
</protein>
<feature type="domain" description="Ribophorin II C-terminal" evidence="16">
    <location>
        <begin position="588"/>
        <end position="686"/>
    </location>
</feature>
<feature type="transmembrane region" description="Helical" evidence="12">
    <location>
        <begin position="630"/>
        <end position="651"/>
    </location>
</feature>
<evidence type="ECO:0000256" key="9">
    <source>
        <dbReference type="ARBA" id="ARBA00022989"/>
    </source>
</evidence>
<evidence type="ECO:0000259" key="16">
    <source>
        <dbReference type="Pfam" id="PF25147"/>
    </source>
</evidence>
<dbReference type="InterPro" id="IPR055373">
    <property type="entry name" value="Ribophorin_II_N"/>
</dbReference>
<evidence type="ECO:0000256" key="8">
    <source>
        <dbReference type="ARBA" id="ARBA00022824"/>
    </source>
</evidence>
<evidence type="ECO:0000259" key="15">
    <source>
        <dbReference type="Pfam" id="PF23860"/>
    </source>
</evidence>
<evidence type="ECO:0000256" key="3">
    <source>
        <dbReference type="ARBA" id="ARBA00004922"/>
    </source>
</evidence>
<dbReference type="PANTHER" id="PTHR12640:SF0">
    <property type="entry name" value="DOLICHYL-DIPHOSPHOOLIGOSACCHARIDE--PROTEIN GLYCOSYLTRANSFERASE SUBUNIT 2"/>
    <property type="match status" value="1"/>
</dbReference>
<dbReference type="WBParaSite" id="MCU_004340-RA">
    <property type="protein sequence ID" value="MCU_004340-RA"/>
    <property type="gene ID" value="MCU_004340"/>
</dbReference>
<evidence type="ECO:0000256" key="13">
    <source>
        <dbReference type="SAM" id="MobiDB-lite"/>
    </source>
</evidence>
<dbReference type="InterPro" id="IPR055374">
    <property type="entry name" value="Ribophorin_II_3rd"/>
</dbReference>
<dbReference type="Pfam" id="PF23860">
    <property type="entry name" value="Ribophorin_II_3rd"/>
    <property type="match status" value="1"/>
</dbReference>
<dbReference type="Pfam" id="PF05817">
    <property type="entry name" value="Ribophorin_II"/>
    <property type="match status" value="1"/>
</dbReference>
<keyword evidence="6 12" id="KW-0812">Transmembrane</keyword>
<keyword evidence="8 12" id="KW-0256">Endoplasmic reticulum</keyword>
<feature type="domain" description="Ribophorin II third" evidence="15">
    <location>
        <begin position="431"/>
        <end position="535"/>
    </location>
</feature>
<evidence type="ECO:0000313" key="17">
    <source>
        <dbReference type="WBParaSite" id="MCU_004340-RA"/>
    </source>
</evidence>
<dbReference type="AlphaFoldDB" id="A0A5K3F289"/>
<dbReference type="Pfam" id="PF25147">
    <property type="entry name" value="Ribophorin_II_C"/>
    <property type="match status" value="1"/>
</dbReference>
<evidence type="ECO:0000256" key="1">
    <source>
        <dbReference type="ARBA" id="ARBA00002791"/>
    </source>
</evidence>
<evidence type="ECO:0000256" key="5">
    <source>
        <dbReference type="ARBA" id="ARBA00017612"/>
    </source>
</evidence>
<reference evidence="17" key="1">
    <citation type="submission" date="2019-11" db="UniProtKB">
        <authorList>
            <consortium name="WormBaseParasite"/>
        </authorList>
    </citation>
    <scope>IDENTIFICATION</scope>
</reference>
<dbReference type="GO" id="GO:0008250">
    <property type="term" value="C:oligosaccharyltransferase complex"/>
    <property type="evidence" value="ECO:0007669"/>
    <property type="project" value="UniProtKB-UniRule"/>
</dbReference>
<feature type="transmembrane region" description="Helical" evidence="12">
    <location>
        <begin position="663"/>
        <end position="679"/>
    </location>
</feature>
<dbReference type="UniPathway" id="UPA00378"/>
<keyword evidence="10 12" id="KW-0472">Membrane</keyword>
<accession>A0A5K3F289</accession>
<dbReference type="PANTHER" id="PTHR12640">
    <property type="entry name" value="RIBOPHORIN II"/>
    <property type="match status" value="1"/>
</dbReference>
<feature type="chain" id="PRO_5024484096" description="Dolichyl-diphosphooligosaccharide--protein glycosyltransferase subunit 2" evidence="12">
    <location>
        <begin position="20"/>
        <end position="690"/>
    </location>
</feature>
<feature type="transmembrane region" description="Helical" evidence="12">
    <location>
        <begin position="598"/>
        <end position="618"/>
    </location>
</feature>
<keyword evidence="7 12" id="KW-0732">Signal</keyword>
<comment type="function">
    <text evidence="1 12">Subunit of the oligosaccharyl transferase (OST) complex that catalyzes the initial transfer of a defined glycan (Glc(3)Man(9)GlcNAc(2) in eukaryotes) from the lipid carrier dolichol-pyrophosphate to an asparagine residue within an Asn-X-Ser/Thr consensus motif in nascent polypeptide chains, the first step in protein N-glycosylation. N-glycosylation occurs cotranslationally and the complex associates with the Sec61 complex at the channel-forming translocon complex that mediates protein translocation across the endoplasmic reticulum (ER). All subunits are required for a maximal enzyme activity.</text>
</comment>
<dbReference type="GO" id="GO:0006487">
    <property type="term" value="P:protein N-linked glycosylation"/>
    <property type="evidence" value="ECO:0007669"/>
    <property type="project" value="UniProtKB-UniRule"/>
</dbReference>
<organism evidence="17">
    <name type="scientific">Mesocestoides corti</name>
    <name type="common">Flatworm</name>
    <dbReference type="NCBI Taxonomy" id="53468"/>
    <lineage>
        <taxon>Eukaryota</taxon>
        <taxon>Metazoa</taxon>
        <taxon>Spiralia</taxon>
        <taxon>Lophotrochozoa</taxon>
        <taxon>Platyhelminthes</taxon>
        <taxon>Cestoda</taxon>
        <taxon>Eucestoda</taxon>
        <taxon>Cyclophyllidea</taxon>
        <taxon>Mesocestoididae</taxon>
        <taxon>Mesocestoides</taxon>
    </lineage>
</organism>
<name>A0A5K3F289_MESCO</name>
<proteinExistence type="inferred from homology"/>
<evidence type="ECO:0000259" key="14">
    <source>
        <dbReference type="Pfam" id="PF05817"/>
    </source>
</evidence>
<comment type="pathway">
    <text evidence="3 12">Protein modification; protein glycosylation.</text>
</comment>
<evidence type="ECO:0000256" key="12">
    <source>
        <dbReference type="RuleBase" id="RU366029"/>
    </source>
</evidence>
<comment type="subcellular location">
    <subcellularLocation>
        <location evidence="2 12">Endoplasmic reticulum membrane</location>
        <topology evidence="2 12">Multi-pass membrane protein</topology>
    </subcellularLocation>
</comment>
<evidence type="ECO:0000256" key="6">
    <source>
        <dbReference type="ARBA" id="ARBA00022692"/>
    </source>
</evidence>
<feature type="signal peptide" evidence="12">
    <location>
        <begin position="1"/>
        <end position="19"/>
    </location>
</feature>
<dbReference type="InterPro" id="IPR008814">
    <property type="entry name" value="Swp1"/>
</dbReference>
<evidence type="ECO:0000256" key="2">
    <source>
        <dbReference type="ARBA" id="ARBA00004477"/>
    </source>
</evidence>